<dbReference type="OrthoDB" id="1821017at2"/>
<organism evidence="2 3">
    <name type="scientific">Ruminococcus flavefaciens</name>
    <dbReference type="NCBI Taxonomy" id="1265"/>
    <lineage>
        <taxon>Bacteria</taxon>
        <taxon>Bacillati</taxon>
        <taxon>Bacillota</taxon>
        <taxon>Clostridia</taxon>
        <taxon>Eubacteriales</taxon>
        <taxon>Oscillospiraceae</taxon>
        <taxon>Ruminococcus</taxon>
    </lineage>
</organism>
<gene>
    <name evidence="2" type="ORF">SAMN04487860_11084</name>
</gene>
<accession>A0A1M7KWD1</accession>
<feature type="chain" id="PRO_5039628454" description="DUF4367 domain-containing protein" evidence="1">
    <location>
        <begin position="22"/>
        <end position="187"/>
    </location>
</feature>
<evidence type="ECO:0000313" key="3">
    <source>
        <dbReference type="Proteomes" id="UP000184394"/>
    </source>
</evidence>
<feature type="signal peptide" evidence="1">
    <location>
        <begin position="1"/>
        <end position="21"/>
    </location>
</feature>
<name>A0A1M7KWD1_RUMFL</name>
<keyword evidence="1" id="KW-0732">Signal</keyword>
<sequence length="187" mass="20526">MKKLDLAASLTAALMAVSLFSCNDKKPAAEKEKSKPAPAAVSEESVEYQNGNYISDSFKMYADPNIWQYDSSASVTTGGSMPCFLKMITDRDFTTCGLNVYVSENKDGKSAQEAIDAENSKDIVFTGTTATAKYTFYYCEWAANDNLHCRSYLADLGEKYLCVYAESSNFGYVEGKIAEVLSSIKTK</sequence>
<protein>
    <recommendedName>
        <fullName evidence="4">DUF4367 domain-containing protein</fullName>
    </recommendedName>
</protein>
<dbReference type="RefSeq" id="WP_072951479.1">
    <property type="nucleotide sequence ID" value="NZ_FRCT01000010.1"/>
</dbReference>
<evidence type="ECO:0000313" key="2">
    <source>
        <dbReference type="EMBL" id="SHM69794.1"/>
    </source>
</evidence>
<reference evidence="2 3" key="1">
    <citation type="submission" date="2016-11" db="EMBL/GenBank/DDBJ databases">
        <authorList>
            <person name="Jaros S."/>
            <person name="Januszkiewicz K."/>
            <person name="Wedrychowicz H."/>
        </authorList>
    </citation>
    <scope>NUCLEOTIDE SEQUENCE [LARGE SCALE GENOMIC DNA]</scope>
    <source>
        <strain evidence="2 3">Y1</strain>
    </source>
</reference>
<proteinExistence type="predicted"/>
<dbReference type="Proteomes" id="UP000184394">
    <property type="component" value="Unassembled WGS sequence"/>
</dbReference>
<evidence type="ECO:0008006" key="4">
    <source>
        <dbReference type="Google" id="ProtNLM"/>
    </source>
</evidence>
<dbReference type="AlphaFoldDB" id="A0A1M7KWD1"/>
<evidence type="ECO:0000256" key="1">
    <source>
        <dbReference type="SAM" id="SignalP"/>
    </source>
</evidence>
<dbReference type="PROSITE" id="PS51257">
    <property type="entry name" value="PROKAR_LIPOPROTEIN"/>
    <property type="match status" value="1"/>
</dbReference>
<dbReference type="EMBL" id="FRCT01000010">
    <property type="protein sequence ID" value="SHM69794.1"/>
    <property type="molecule type" value="Genomic_DNA"/>
</dbReference>